<dbReference type="Proteomes" id="UP001164250">
    <property type="component" value="Chromosome 10"/>
</dbReference>
<sequence>MALWRSSINFWITLANLIGRNYCVSLNGLVCKSSLDVAAKEVPESRMDNLLLSEEFLQECADKFSVRSRGPETNTRAFPQKHLNIIDALKENNNLGRSVNRGRGVFHSAEMGLN</sequence>
<organism evidence="1 2">
    <name type="scientific">Pistacia atlantica</name>
    <dbReference type="NCBI Taxonomy" id="434234"/>
    <lineage>
        <taxon>Eukaryota</taxon>
        <taxon>Viridiplantae</taxon>
        <taxon>Streptophyta</taxon>
        <taxon>Embryophyta</taxon>
        <taxon>Tracheophyta</taxon>
        <taxon>Spermatophyta</taxon>
        <taxon>Magnoliopsida</taxon>
        <taxon>eudicotyledons</taxon>
        <taxon>Gunneridae</taxon>
        <taxon>Pentapetalae</taxon>
        <taxon>rosids</taxon>
        <taxon>malvids</taxon>
        <taxon>Sapindales</taxon>
        <taxon>Anacardiaceae</taxon>
        <taxon>Pistacia</taxon>
    </lineage>
</organism>
<name>A0ACC1AK16_9ROSI</name>
<evidence type="ECO:0000313" key="1">
    <source>
        <dbReference type="EMBL" id="KAJ0087011.1"/>
    </source>
</evidence>
<protein>
    <submittedName>
        <fullName evidence="1">Uncharacterized protein</fullName>
    </submittedName>
</protein>
<dbReference type="EMBL" id="CM047906">
    <property type="protein sequence ID" value="KAJ0087011.1"/>
    <property type="molecule type" value="Genomic_DNA"/>
</dbReference>
<comment type="caution">
    <text evidence="1">The sequence shown here is derived from an EMBL/GenBank/DDBJ whole genome shotgun (WGS) entry which is preliminary data.</text>
</comment>
<gene>
    <name evidence="1" type="ORF">Patl1_08653</name>
</gene>
<proteinExistence type="predicted"/>
<evidence type="ECO:0000313" key="2">
    <source>
        <dbReference type="Proteomes" id="UP001164250"/>
    </source>
</evidence>
<reference evidence="2" key="1">
    <citation type="journal article" date="2023" name="G3 (Bethesda)">
        <title>Genome assembly and association tests identify interacting loci associated with vigor, precocity, and sex in interspecific pistachio rootstocks.</title>
        <authorList>
            <person name="Palmer W."/>
            <person name="Jacygrad E."/>
            <person name="Sagayaradj S."/>
            <person name="Cavanaugh K."/>
            <person name="Han R."/>
            <person name="Bertier L."/>
            <person name="Beede B."/>
            <person name="Kafkas S."/>
            <person name="Golino D."/>
            <person name="Preece J."/>
            <person name="Michelmore R."/>
        </authorList>
    </citation>
    <scope>NUCLEOTIDE SEQUENCE [LARGE SCALE GENOMIC DNA]</scope>
</reference>
<accession>A0ACC1AK16</accession>
<keyword evidence="2" id="KW-1185">Reference proteome</keyword>